<dbReference type="GO" id="GO:0016987">
    <property type="term" value="F:sigma factor activity"/>
    <property type="evidence" value="ECO:0007669"/>
    <property type="project" value="UniProtKB-KW"/>
</dbReference>
<gene>
    <name evidence="6" type="ORF">AAW51_5372</name>
</gene>
<dbReference type="Gene3D" id="1.10.10.10">
    <property type="entry name" value="Winged helix-like DNA-binding domain superfamily/Winged helix DNA-binding domain"/>
    <property type="match status" value="1"/>
</dbReference>
<dbReference type="PANTHER" id="PTHR43133:SF39">
    <property type="entry name" value="SIMILAR TO RNA POLYMERASE SIGMA-E FACTOR"/>
    <property type="match status" value="1"/>
</dbReference>
<evidence type="ECO:0000256" key="4">
    <source>
        <dbReference type="SAM" id="MobiDB-lite"/>
    </source>
</evidence>
<accession>A0A0G3BVK8</accession>
<feature type="compositionally biased region" description="Pro residues" evidence="4">
    <location>
        <begin position="20"/>
        <end position="30"/>
    </location>
</feature>
<dbReference type="InterPro" id="IPR013324">
    <property type="entry name" value="RNA_pol_sigma_r3/r4-like"/>
</dbReference>
<dbReference type="Pfam" id="PF07638">
    <property type="entry name" value="Sigma70_ECF"/>
    <property type="match status" value="1"/>
</dbReference>
<dbReference type="SUPFAM" id="SSF88659">
    <property type="entry name" value="Sigma3 and sigma4 domains of RNA polymerase sigma factors"/>
    <property type="match status" value="1"/>
</dbReference>
<evidence type="ECO:0000313" key="6">
    <source>
        <dbReference type="EMBL" id="AKJ32063.1"/>
    </source>
</evidence>
<evidence type="ECO:0000256" key="1">
    <source>
        <dbReference type="ARBA" id="ARBA00023015"/>
    </source>
</evidence>
<dbReference type="PANTHER" id="PTHR43133">
    <property type="entry name" value="RNA POLYMERASE ECF-TYPE SIGMA FACTO"/>
    <property type="match status" value="1"/>
</dbReference>
<dbReference type="EMBL" id="CP011371">
    <property type="protein sequence ID" value="AKJ32063.1"/>
    <property type="molecule type" value="Genomic_DNA"/>
</dbReference>
<proteinExistence type="predicted"/>
<evidence type="ECO:0000256" key="3">
    <source>
        <dbReference type="ARBA" id="ARBA00023163"/>
    </source>
</evidence>
<reference evidence="6 7" key="1">
    <citation type="submission" date="2015-05" db="EMBL/GenBank/DDBJ databases">
        <authorList>
            <person name="Tang B."/>
            <person name="Yu Y."/>
        </authorList>
    </citation>
    <scope>NUCLEOTIDE SEQUENCE [LARGE SCALE GENOMIC DNA]</scope>
    <source>
        <strain evidence="6 7">DSM 7029</strain>
    </source>
</reference>
<dbReference type="AlphaFoldDB" id="A0A0G3BVK8"/>
<protein>
    <recommendedName>
        <fullName evidence="5">RNA polymerase sigma-70 ECF-like HTH domain-containing protein</fullName>
    </recommendedName>
</protein>
<name>A0A0G3BVK8_9BURK</name>
<dbReference type="InterPro" id="IPR036388">
    <property type="entry name" value="WH-like_DNA-bd_sf"/>
</dbReference>
<keyword evidence="1" id="KW-0805">Transcription regulation</keyword>
<dbReference type="InterPro" id="IPR039425">
    <property type="entry name" value="RNA_pol_sigma-70-like"/>
</dbReference>
<evidence type="ECO:0000259" key="5">
    <source>
        <dbReference type="Pfam" id="PF07638"/>
    </source>
</evidence>
<dbReference type="Proteomes" id="UP000035352">
    <property type="component" value="Chromosome"/>
</dbReference>
<keyword evidence="3" id="KW-0804">Transcription</keyword>
<evidence type="ECO:0000313" key="7">
    <source>
        <dbReference type="Proteomes" id="UP000035352"/>
    </source>
</evidence>
<dbReference type="NCBIfam" id="TIGR02937">
    <property type="entry name" value="sigma70-ECF"/>
    <property type="match status" value="1"/>
</dbReference>
<dbReference type="CDD" id="cd06171">
    <property type="entry name" value="Sigma70_r4"/>
    <property type="match status" value="1"/>
</dbReference>
<feature type="domain" description="RNA polymerase sigma-70 ECF-like HTH" evidence="5">
    <location>
        <begin position="36"/>
        <end position="228"/>
    </location>
</feature>
<dbReference type="NCBIfam" id="TIGR02999">
    <property type="entry name" value="Sig-70_X6"/>
    <property type="match status" value="1"/>
</dbReference>
<dbReference type="InterPro" id="IPR014284">
    <property type="entry name" value="RNA_pol_sigma-70_dom"/>
</dbReference>
<dbReference type="STRING" id="413882.AAW51_5372"/>
<keyword evidence="2" id="KW-0731">Sigma factor</keyword>
<sequence>MMCTIDDVTSDPAAENDSPPLAPPPGPPAASTPGPVTQLLQSWSGGDPRALDRLLPMVYDELRRLARRHLRHEREGHTLGGTGLVHEAYIRLAQLGPVQCDSRAQFFGCASVLMRHILVDHARARRAAKRGGGVPVQSLDVLQDEADTGLPSALRLAAADSGDEALDLLALDQALKRLESLDPRQSRVVELRFFGGLSVTETAEAMQISEATVKREWATARAWLLRELGRTNVDRQPPGRSSGRT</sequence>
<feature type="region of interest" description="Disordered" evidence="4">
    <location>
        <begin position="1"/>
        <end position="38"/>
    </location>
</feature>
<dbReference type="PATRIC" id="fig|413882.6.peg.5621"/>
<keyword evidence="7" id="KW-1185">Reference proteome</keyword>
<dbReference type="RefSeq" id="WP_238947701.1">
    <property type="nucleotide sequence ID" value="NZ_CP011371.1"/>
</dbReference>
<evidence type="ECO:0000256" key="2">
    <source>
        <dbReference type="ARBA" id="ARBA00023082"/>
    </source>
</evidence>
<dbReference type="InterPro" id="IPR011517">
    <property type="entry name" value="RNA_pol_sigma70_ECF-like"/>
</dbReference>
<organism evidence="6 7">
    <name type="scientific">Caldimonas brevitalea</name>
    <dbReference type="NCBI Taxonomy" id="413882"/>
    <lineage>
        <taxon>Bacteria</taxon>
        <taxon>Pseudomonadati</taxon>
        <taxon>Pseudomonadota</taxon>
        <taxon>Betaproteobacteria</taxon>
        <taxon>Burkholderiales</taxon>
        <taxon>Sphaerotilaceae</taxon>
        <taxon>Caldimonas</taxon>
    </lineage>
</organism>
<dbReference type="KEGG" id="pbh:AAW51_5372"/>
<dbReference type="InterPro" id="IPR053812">
    <property type="entry name" value="HTH_Sigma70_ECF-like"/>
</dbReference>
<dbReference type="GO" id="GO:0006352">
    <property type="term" value="P:DNA-templated transcription initiation"/>
    <property type="evidence" value="ECO:0007669"/>
    <property type="project" value="InterPro"/>
</dbReference>